<protein>
    <submittedName>
        <fullName evidence="1">Uncharacterized protein</fullName>
    </submittedName>
</protein>
<sequence>MFSFKRALVDLISEASHCSLCSGELPHDDGYLTLGTCDLERSPDEG</sequence>
<name>A0ABQ3SLU2_9ACTN</name>
<organism evidence="1 2">
    <name type="scientific">Streptomyces nojiriensis</name>
    <dbReference type="NCBI Taxonomy" id="66374"/>
    <lineage>
        <taxon>Bacteria</taxon>
        <taxon>Bacillati</taxon>
        <taxon>Actinomycetota</taxon>
        <taxon>Actinomycetes</taxon>
        <taxon>Kitasatosporales</taxon>
        <taxon>Streptomycetaceae</taxon>
        <taxon>Streptomyces</taxon>
    </lineage>
</organism>
<evidence type="ECO:0000313" key="2">
    <source>
        <dbReference type="Proteomes" id="UP000613974"/>
    </source>
</evidence>
<dbReference type="EMBL" id="BNEC01000005">
    <property type="protein sequence ID" value="GHI69007.1"/>
    <property type="molecule type" value="Genomic_DNA"/>
</dbReference>
<proteinExistence type="predicted"/>
<gene>
    <name evidence="1" type="ORF">Snoj_29250</name>
</gene>
<reference evidence="2" key="1">
    <citation type="submission" date="2023-07" db="EMBL/GenBank/DDBJ databases">
        <title>Whole genome shotgun sequence of Streptomyces nojiriensis NBRC 13794.</title>
        <authorList>
            <person name="Komaki H."/>
            <person name="Tamura T."/>
        </authorList>
    </citation>
    <scope>NUCLEOTIDE SEQUENCE [LARGE SCALE GENOMIC DNA]</scope>
    <source>
        <strain evidence="2">NBRC 13794</strain>
    </source>
</reference>
<keyword evidence="2" id="KW-1185">Reference proteome</keyword>
<comment type="caution">
    <text evidence="1">The sequence shown here is derived from an EMBL/GenBank/DDBJ whole genome shotgun (WGS) entry which is preliminary data.</text>
</comment>
<evidence type="ECO:0000313" key="1">
    <source>
        <dbReference type="EMBL" id="GHI69007.1"/>
    </source>
</evidence>
<dbReference type="GeneID" id="95587317"/>
<dbReference type="RefSeq" id="WP_189747702.1">
    <property type="nucleotide sequence ID" value="NZ_BMRL01000029.1"/>
</dbReference>
<dbReference type="Proteomes" id="UP000613974">
    <property type="component" value="Unassembled WGS sequence"/>
</dbReference>
<accession>A0ABQ3SLU2</accession>